<evidence type="ECO:0000313" key="3">
    <source>
        <dbReference type="Proteomes" id="UP001159915"/>
    </source>
</evidence>
<gene>
    <name evidence="2" type="ORF">N5C10_11460</name>
</gene>
<sequence length="176" mass="20575">MTRARRKIVKRLRFKDEQARRLDSYLEMRKVTFTDFTHYLIESELNRLGWQCTDNVQFEASEENIVAVDLPIRKRRREKFNIIGRPAPDMDPKLLKKLGGIGHNVNQIARSLNIICGYQIDVMQQFSFIDCLDVLADIQQQIHKYLPEIPTYTLSENLAEHRRSKAQGSVAKVELT</sequence>
<reference evidence="2" key="1">
    <citation type="submission" date="2022-09" db="EMBL/GenBank/DDBJ databases">
        <title>Intensive care unit water sources are persistently colonized with multi-drug resistant bacteria and are the site of extensive horizontal gene transfer of antibiotic resistance genes.</title>
        <authorList>
            <person name="Diorio-Toth L."/>
        </authorList>
    </citation>
    <scope>NUCLEOTIDE SEQUENCE</scope>
    <source>
        <strain evidence="2">GD03920</strain>
    </source>
</reference>
<accession>A0AA42SPR5</accession>
<dbReference type="RefSeq" id="WP_149931829.1">
    <property type="nucleotide sequence ID" value="NZ_JAOCBE010000001.1"/>
</dbReference>
<protein>
    <submittedName>
        <fullName evidence="2">MobC family plasmid mobilization relaxosome protein</fullName>
    </submittedName>
</protein>
<evidence type="ECO:0000259" key="1">
    <source>
        <dbReference type="Pfam" id="PF05713"/>
    </source>
</evidence>
<organism evidence="2 3">
    <name type="scientific">Acinetobacter johnsonii</name>
    <dbReference type="NCBI Taxonomy" id="40214"/>
    <lineage>
        <taxon>Bacteria</taxon>
        <taxon>Pseudomonadati</taxon>
        <taxon>Pseudomonadota</taxon>
        <taxon>Gammaproteobacteria</taxon>
        <taxon>Moraxellales</taxon>
        <taxon>Moraxellaceae</taxon>
        <taxon>Acinetobacter</taxon>
    </lineage>
</organism>
<dbReference type="Proteomes" id="UP001159915">
    <property type="component" value="Unassembled WGS sequence"/>
</dbReference>
<dbReference type="EMBL" id="JAOCBE010000001">
    <property type="protein sequence ID" value="MDH0969843.1"/>
    <property type="molecule type" value="Genomic_DNA"/>
</dbReference>
<dbReference type="AlphaFoldDB" id="A0AA42SPR5"/>
<feature type="domain" description="Bacterial mobilisation" evidence="1">
    <location>
        <begin position="96"/>
        <end position="122"/>
    </location>
</feature>
<comment type="caution">
    <text evidence="2">The sequence shown here is derived from an EMBL/GenBank/DDBJ whole genome shotgun (WGS) entry which is preliminary data.</text>
</comment>
<evidence type="ECO:0000313" key="2">
    <source>
        <dbReference type="EMBL" id="MDH0969843.1"/>
    </source>
</evidence>
<dbReference type="Pfam" id="PF05713">
    <property type="entry name" value="MobC"/>
    <property type="match status" value="1"/>
</dbReference>
<name>A0AA42SPR5_ACIJO</name>
<dbReference type="InterPro" id="IPR008687">
    <property type="entry name" value="MobC"/>
</dbReference>
<proteinExistence type="predicted"/>